<feature type="compositionally biased region" description="Polar residues" evidence="1">
    <location>
        <begin position="172"/>
        <end position="182"/>
    </location>
</feature>
<feature type="domain" description="BON" evidence="3">
    <location>
        <begin position="184"/>
        <end position="252"/>
    </location>
</feature>
<sequence>MKTTHRTLWISLIPLLSPMTASAEPEAKPDKVTNHLTAAKPIGSAWRASEVIGTSVKNANDETIGEVKDLAIDFKNGEILAVIVSSGGFLGIADTLSSLPTSALRYDVDAKGFKTKLTKEQLQKAPQHKSGENPDYSDATVSQKLRDYRNAIGGDVTAEDNTAKNEVDSDGKTTTPIDQGNSEADIDTTKNIRSSVVDSDLSFNAKNIKIITKDGKVTLRGVVDSAAEHESVLKLVYRHVNEKHVDDSLTVK</sequence>
<feature type="chain" id="PRO_5037643663" evidence="2">
    <location>
        <begin position="24"/>
        <end position="252"/>
    </location>
</feature>
<gene>
    <name evidence="4" type="ORF">JIN84_14395</name>
</gene>
<reference evidence="4" key="1">
    <citation type="submission" date="2021-01" db="EMBL/GenBank/DDBJ databases">
        <title>Modified the classification status of verrucomicrobia.</title>
        <authorList>
            <person name="Feng X."/>
        </authorList>
    </citation>
    <scope>NUCLEOTIDE SEQUENCE</scope>
    <source>
        <strain evidence="4">JCM 18052</strain>
    </source>
</reference>
<evidence type="ECO:0000256" key="1">
    <source>
        <dbReference type="SAM" id="MobiDB-lite"/>
    </source>
</evidence>
<dbReference type="InterPro" id="IPR011033">
    <property type="entry name" value="PRC_barrel-like_sf"/>
</dbReference>
<feature type="region of interest" description="Disordered" evidence="1">
    <location>
        <begin position="153"/>
        <end position="184"/>
    </location>
</feature>
<dbReference type="EMBL" id="JAENIK010000011">
    <property type="protein sequence ID" value="MBK1816811.1"/>
    <property type="molecule type" value="Genomic_DNA"/>
</dbReference>
<dbReference type="PROSITE" id="PS50914">
    <property type="entry name" value="BON"/>
    <property type="match status" value="1"/>
</dbReference>
<proteinExistence type="predicted"/>
<dbReference type="PANTHER" id="PTHR36505">
    <property type="entry name" value="BLR1072 PROTEIN"/>
    <property type="match status" value="1"/>
</dbReference>
<dbReference type="Gene3D" id="2.30.30.240">
    <property type="entry name" value="PRC-barrel domain"/>
    <property type="match status" value="1"/>
</dbReference>
<dbReference type="PANTHER" id="PTHR36505:SF1">
    <property type="entry name" value="BLR1072 PROTEIN"/>
    <property type="match status" value="1"/>
</dbReference>
<name>A0A934R5V8_9BACT</name>
<feature type="region of interest" description="Disordered" evidence="1">
    <location>
        <begin position="119"/>
        <end position="141"/>
    </location>
</feature>
<evidence type="ECO:0000313" key="4">
    <source>
        <dbReference type="EMBL" id="MBK1816811.1"/>
    </source>
</evidence>
<feature type="signal peptide" evidence="2">
    <location>
        <begin position="1"/>
        <end position="23"/>
    </location>
</feature>
<keyword evidence="2" id="KW-0732">Signal</keyword>
<dbReference type="Pfam" id="PF04972">
    <property type="entry name" value="BON"/>
    <property type="match status" value="1"/>
</dbReference>
<accession>A0A934R5V8</accession>
<evidence type="ECO:0000313" key="5">
    <source>
        <dbReference type="Proteomes" id="UP000600139"/>
    </source>
</evidence>
<dbReference type="SUPFAM" id="SSF50346">
    <property type="entry name" value="PRC-barrel domain"/>
    <property type="match status" value="1"/>
</dbReference>
<dbReference type="InterPro" id="IPR007055">
    <property type="entry name" value="BON_dom"/>
</dbReference>
<feature type="compositionally biased region" description="Basic and acidic residues" evidence="1">
    <location>
        <begin position="161"/>
        <end position="171"/>
    </location>
</feature>
<dbReference type="RefSeq" id="WP_200351737.1">
    <property type="nucleotide sequence ID" value="NZ_BAABHZ010000006.1"/>
</dbReference>
<keyword evidence="5" id="KW-1185">Reference proteome</keyword>
<dbReference type="AlphaFoldDB" id="A0A934R5V8"/>
<comment type="caution">
    <text evidence="4">The sequence shown here is derived from an EMBL/GenBank/DDBJ whole genome shotgun (WGS) entry which is preliminary data.</text>
</comment>
<evidence type="ECO:0000259" key="3">
    <source>
        <dbReference type="PROSITE" id="PS50914"/>
    </source>
</evidence>
<dbReference type="Proteomes" id="UP000600139">
    <property type="component" value="Unassembled WGS sequence"/>
</dbReference>
<organism evidence="4 5">
    <name type="scientific">Luteolibacter yonseiensis</name>
    <dbReference type="NCBI Taxonomy" id="1144680"/>
    <lineage>
        <taxon>Bacteria</taxon>
        <taxon>Pseudomonadati</taxon>
        <taxon>Verrucomicrobiota</taxon>
        <taxon>Verrucomicrobiia</taxon>
        <taxon>Verrucomicrobiales</taxon>
        <taxon>Verrucomicrobiaceae</taxon>
        <taxon>Luteolibacter</taxon>
    </lineage>
</organism>
<dbReference type="Pfam" id="PF05239">
    <property type="entry name" value="PRC"/>
    <property type="match status" value="1"/>
</dbReference>
<evidence type="ECO:0000256" key="2">
    <source>
        <dbReference type="SAM" id="SignalP"/>
    </source>
</evidence>
<dbReference type="InterPro" id="IPR027275">
    <property type="entry name" value="PRC-brl_dom"/>
</dbReference>
<dbReference type="Gene3D" id="3.30.1340.30">
    <property type="match status" value="1"/>
</dbReference>
<protein>
    <submittedName>
        <fullName evidence="4">PRC-barrel domain-containing protein</fullName>
    </submittedName>
</protein>